<name>A0A6G9QR91_9GAMM</name>
<keyword evidence="2" id="KW-1185">Reference proteome</keyword>
<proteinExistence type="predicted"/>
<dbReference type="RefSeq" id="WP_167680178.1">
    <property type="nucleotide sequence ID" value="NZ_CP050314.1"/>
</dbReference>
<evidence type="ECO:0000313" key="2">
    <source>
        <dbReference type="Proteomes" id="UP000502608"/>
    </source>
</evidence>
<keyword evidence="1" id="KW-0614">Plasmid</keyword>
<organism evidence="1 2">
    <name type="scientific">Shewanella aestuarii</name>
    <dbReference type="NCBI Taxonomy" id="1028752"/>
    <lineage>
        <taxon>Bacteria</taxon>
        <taxon>Pseudomonadati</taxon>
        <taxon>Pseudomonadota</taxon>
        <taxon>Gammaproteobacteria</taxon>
        <taxon>Alteromonadales</taxon>
        <taxon>Shewanellaceae</taxon>
        <taxon>Shewanella</taxon>
    </lineage>
</organism>
<reference evidence="1 2" key="1">
    <citation type="submission" date="2020-03" db="EMBL/GenBank/DDBJ databases">
        <title>Complete genome sequence of Shewanella sp.</title>
        <authorList>
            <person name="Kim Y.-S."/>
            <person name="Kim S.-J."/>
            <person name="Jung H.-K."/>
            <person name="Kim K.-H."/>
        </authorList>
    </citation>
    <scope>NUCLEOTIDE SEQUENCE [LARGE SCALE GENOMIC DNA]</scope>
    <source>
        <strain evidence="1 2">PN3F2</strain>
        <plasmid evidence="1 2">pPN3F2_1</plasmid>
    </source>
</reference>
<dbReference type="KEGG" id="saes:HBH39_17745"/>
<dbReference type="Proteomes" id="UP000502608">
    <property type="component" value="Plasmid pPN3F2_1"/>
</dbReference>
<protein>
    <submittedName>
        <fullName evidence="1">Uncharacterized protein</fullName>
    </submittedName>
</protein>
<accession>A0A6G9QR91</accession>
<dbReference type="EMBL" id="CP050314">
    <property type="protein sequence ID" value="QIR16329.1"/>
    <property type="molecule type" value="Genomic_DNA"/>
</dbReference>
<sequence length="99" mass="11534">MNIQLFIKLVDAAITLCWASIRKDFPNYDSTSLEALFVEVVLLMDQLTTEFNNHFEKPNIKFFDVINYNFYQVINICACNMLHIITLKQSVLKNLQSVN</sequence>
<evidence type="ECO:0000313" key="1">
    <source>
        <dbReference type="EMBL" id="QIR16329.1"/>
    </source>
</evidence>
<gene>
    <name evidence="1" type="ORF">HBH39_17745</name>
</gene>
<dbReference type="AlphaFoldDB" id="A0A6G9QR91"/>
<geneLocation type="plasmid" evidence="1 2">
    <name>pPN3F2_1</name>
</geneLocation>